<gene>
    <name evidence="4" type="ORF">QUW46_01930</name>
</gene>
<comment type="caution">
    <text evidence="4">The sequence shown here is derived from an EMBL/GenBank/DDBJ whole genome shotgun (WGS) entry which is preliminary data.</text>
</comment>
<organism evidence="4 5">
    <name type="scientific">Limosilactobacillus panis</name>
    <dbReference type="NCBI Taxonomy" id="47493"/>
    <lineage>
        <taxon>Bacteria</taxon>
        <taxon>Bacillati</taxon>
        <taxon>Bacillota</taxon>
        <taxon>Bacilli</taxon>
        <taxon>Lactobacillales</taxon>
        <taxon>Lactobacillaceae</taxon>
        <taxon>Limosilactobacillus</taxon>
    </lineage>
</organism>
<dbReference type="EMBL" id="JAUDEO010000007">
    <property type="protein sequence ID" value="MDM8333344.1"/>
    <property type="molecule type" value="Genomic_DNA"/>
</dbReference>
<keyword evidence="5" id="KW-1185">Reference proteome</keyword>
<sequence>MIKTKRLVIKSLTADNDGQVAKLVSDSQLLAAAHLTFSTYPVTSFELNLFLQSVHVYGIYQQQLIGLLLLDWVADADPPALELGYLLCRQMWGKGIMTEAVAGLLQTVHAPIIATTDDNNYRSQHVLQKNGFTIASHATGQIVWHKSACTVC</sequence>
<evidence type="ECO:0000256" key="2">
    <source>
        <dbReference type="ARBA" id="ARBA00023315"/>
    </source>
</evidence>
<keyword evidence="1" id="KW-0808">Transferase</keyword>
<evidence type="ECO:0000259" key="3">
    <source>
        <dbReference type="Pfam" id="PF13302"/>
    </source>
</evidence>
<evidence type="ECO:0000313" key="5">
    <source>
        <dbReference type="Proteomes" id="UP001529423"/>
    </source>
</evidence>
<proteinExistence type="predicted"/>
<reference evidence="4 5" key="1">
    <citation type="submission" date="2023-06" db="EMBL/GenBank/DDBJ databases">
        <title>Identification and characterization of horizontal gene transfer across gut microbiota members of farm animals based on homology search.</title>
        <authorList>
            <person name="Schwarzerova J."/>
            <person name="Nykrynova M."/>
            <person name="Jureckova K."/>
            <person name="Cejkova D."/>
            <person name="Rychlik I."/>
        </authorList>
    </citation>
    <scope>NUCLEOTIDE SEQUENCE [LARGE SCALE GENOMIC DNA]</scope>
    <source>
        <strain evidence="4 5">105_WCHN</strain>
    </source>
</reference>
<reference evidence="4 5" key="3">
    <citation type="submission" date="2023-06" db="EMBL/GenBank/DDBJ databases">
        <authorList>
            <person name="Zeman M."/>
            <person name="Kubasova T."/>
            <person name="Jahodarova E."/>
            <person name="Nykrynova M."/>
            <person name="Rychlik I."/>
        </authorList>
    </citation>
    <scope>NUCLEOTIDE SEQUENCE [LARGE SCALE GENOMIC DNA]</scope>
    <source>
        <strain evidence="4 5">105_WCHN</strain>
    </source>
</reference>
<dbReference type="RefSeq" id="WP_289559103.1">
    <property type="nucleotide sequence ID" value="NZ_JAUDEO010000007.1"/>
</dbReference>
<dbReference type="InterPro" id="IPR000182">
    <property type="entry name" value="GNAT_dom"/>
</dbReference>
<feature type="domain" description="N-acetyltransferase" evidence="3">
    <location>
        <begin position="6"/>
        <end position="133"/>
    </location>
</feature>
<reference evidence="5" key="2">
    <citation type="submission" date="2023-06" db="EMBL/GenBank/DDBJ databases">
        <title>Identification and characterization of horizontal gene transfer across gut microbiota members of farm animals based on homology search.</title>
        <authorList>
            <person name="Zeman M."/>
            <person name="Kubasova T."/>
            <person name="Jahodarova E."/>
            <person name="Nykrynova M."/>
            <person name="Rychlik I."/>
        </authorList>
    </citation>
    <scope>NUCLEOTIDE SEQUENCE [LARGE SCALE GENOMIC DNA]</scope>
    <source>
        <strain evidence="5">105_WCHN</strain>
    </source>
</reference>
<dbReference type="PANTHER" id="PTHR43792">
    <property type="entry name" value="GNAT FAMILY, PUTATIVE (AFU_ORTHOLOGUE AFUA_3G00765)-RELATED-RELATED"/>
    <property type="match status" value="1"/>
</dbReference>
<evidence type="ECO:0000256" key="1">
    <source>
        <dbReference type="ARBA" id="ARBA00022679"/>
    </source>
</evidence>
<keyword evidence="2" id="KW-0012">Acyltransferase</keyword>
<protein>
    <submittedName>
        <fullName evidence="4">GNAT family N-acetyltransferase</fullName>
    </submittedName>
</protein>
<name>A0ABT7VKT4_9LACO</name>
<accession>A0ABT7VKT4</accession>
<dbReference type="Pfam" id="PF13302">
    <property type="entry name" value="Acetyltransf_3"/>
    <property type="match status" value="1"/>
</dbReference>
<dbReference type="Proteomes" id="UP001529423">
    <property type="component" value="Unassembled WGS sequence"/>
</dbReference>
<dbReference type="InterPro" id="IPR051531">
    <property type="entry name" value="N-acetyltransferase"/>
</dbReference>
<dbReference type="PANTHER" id="PTHR43792:SF8">
    <property type="entry name" value="[RIBOSOMAL PROTEIN US5]-ALANINE N-ACETYLTRANSFERASE"/>
    <property type="match status" value="1"/>
</dbReference>
<evidence type="ECO:0000313" key="4">
    <source>
        <dbReference type="EMBL" id="MDM8333344.1"/>
    </source>
</evidence>